<dbReference type="EMBL" id="JABBWG010000011">
    <property type="protein sequence ID" value="KAG1818700.1"/>
    <property type="molecule type" value="Genomic_DNA"/>
</dbReference>
<evidence type="ECO:0000313" key="2">
    <source>
        <dbReference type="Proteomes" id="UP000807769"/>
    </source>
</evidence>
<name>A0A9P7EEE6_9AGAM</name>
<keyword evidence="2" id="KW-1185">Reference proteome</keyword>
<dbReference type="OrthoDB" id="2691413at2759"/>
<dbReference type="Proteomes" id="UP000807769">
    <property type="component" value="Unassembled WGS sequence"/>
</dbReference>
<dbReference type="GeneID" id="64623340"/>
<organism evidence="1 2">
    <name type="scientific">Suillus subaureus</name>
    <dbReference type="NCBI Taxonomy" id="48587"/>
    <lineage>
        <taxon>Eukaryota</taxon>
        <taxon>Fungi</taxon>
        <taxon>Dikarya</taxon>
        <taxon>Basidiomycota</taxon>
        <taxon>Agaricomycotina</taxon>
        <taxon>Agaricomycetes</taxon>
        <taxon>Agaricomycetidae</taxon>
        <taxon>Boletales</taxon>
        <taxon>Suillineae</taxon>
        <taxon>Suillaceae</taxon>
        <taxon>Suillus</taxon>
    </lineage>
</organism>
<dbReference type="RefSeq" id="XP_041194572.1">
    <property type="nucleotide sequence ID" value="XM_041329323.1"/>
</dbReference>
<accession>A0A9P7EEE6</accession>
<feature type="non-terminal residue" evidence="1">
    <location>
        <position position="1"/>
    </location>
</feature>
<protein>
    <submittedName>
        <fullName evidence="1">Uncharacterized protein</fullName>
    </submittedName>
</protein>
<feature type="non-terminal residue" evidence="1">
    <location>
        <position position="63"/>
    </location>
</feature>
<proteinExistence type="predicted"/>
<reference evidence="1" key="1">
    <citation type="journal article" date="2020" name="New Phytol.">
        <title>Comparative genomics reveals dynamic genome evolution in host specialist ectomycorrhizal fungi.</title>
        <authorList>
            <person name="Lofgren L.A."/>
            <person name="Nguyen N.H."/>
            <person name="Vilgalys R."/>
            <person name="Ruytinx J."/>
            <person name="Liao H.L."/>
            <person name="Branco S."/>
            <person name="Kuo A."/>
            <person name="LaButti K."/>
            <person name="Lipzen A."/>
            <person name="Andreopoulos W."/>
            <person name="Pangilinan J."/>
            <person name="Riley R."/>
            <person name="Hundley H."/>
            <person name="Na H."/>
            <person name="Barry K."/>
            <person name="Grigoriev I.V."/>
            <person name="Stajich J.E."/>
            <person name="Kennedy P.G."/>
        </authorList>
    </citation>
    <scope>NUCLEOTIDE SEQUENCE</scope>
    <source>
        <strain evidence="1">MN1</strain>
    </source>
</reference>
<gene>
    <name evidence="1" type="ORF">BJ212DRAFT_1217294</name>
</gene>
<evidence type="ECO:0000313" key="1">
    <source>
        <dbReference type="EMBL" id="KAG1818700.1"/>
    </source>
</evidence>
<dbReference type="AlphaFoldDB" id="A0A9P7EEE6"/>
<sequence>LPNKMSNNLHSTWKALVPTLVEAFLKYSARTHGHPLPEACPVISACAKHSCALQQISIICLLF</sequence>
<comment type="caution">
    <text evidence="1">The sequence shown here is derived from an EMBL/GenBank/DDBJ whole genome shotgun (WGS) entry which is preliminary data.</text>
</comment>